<evidence type="ECO:0000313" key="3">
    <source>
        <dbReference type="EMBL" id="MCW7555902.1"/>
    </source>
</evidence>
<dbReference type="InterPro" id="IPR038213">
    <property type="entry name" value="IFI6/IFI27-like_sf"/>
</dbReference>
<dbReference type="RefSeq" id="WP_262565637.1">
    <property type="nucleotide sequence ID" value="NZ_JAPFCC010000001.1"/>
</dbReference>
<protein>
    <recommendedName>
        <fullName evidence="2">SMP domain-containing protein</fullName>
    </recommendedName>
</protein>
<name>A0ABT3N2P1_9GAMM</name>
<feature type="domain" description="SMP" evidence="2">
    <location>
        <begin position="2"/>
        <end position="47"/>
    </location>
</feature>
<accession>A0ABT3N2P1</accession>
<comment type="caution">
    <text evidence="3">The sequence shown here is derived from an EMBL/GenBank/DDBJ whole genome shotgun (WGS) entry which is preliminary data.</text>
</comment>
<feature type="region of interest" description="Disordered" evidence="1">
    <location>
        <begin position="1"/>
        <end position="52"/>
    </location>
</feature>
<proteinExistence type="predicted"/>
<dbReference type="EMBL" id="JAPFCC010000001">
    <property type="protein sequence ID" value="MCW7555902.1"/>
    <property type="molecule type" value="Genomic_DNA"/>
</dbReference>
<feature type="compositionally biased region" description="Low complexity" evidence="1">
    <location>
        <begin position="36"/>
        <end position="45"/>
    </location>
</feature>
<organism evidence="3 4">
    <name type="scientific">Endozoicomonas gorgoniicola</name>
    <dbReference type="NCBI Taxonomy" id="1234144"/>
    <lineage>
        <taxon>Bacteria</taxon>
        <taxon>Pseudomonadati</taxon>
        <taxon>Pseudomonadota</taxon>
        <taxon>Gammaproteobacteria</taxon>
        <taxon>Oceanospirillales</taxon>
        <taxon>Endozoicomonadaceae</taxon>
        <taxon>Endozoicomonas</taxon>
    </lineage>
</organism>
<dbReference type="Proteomes" id="UP001209854">
    <property type="component" value="Unassembled WGS sequence"/>
</dbReference>
<gene>
    <name evidence="3" type="ORF">NX722_25390</name>
</gene>
<feature type="compositionally biased region" description="Polar residues" evidence="1">
    <location>
        <begin position="18"/>
        <end position="34"/>
    </location>
</feature>
<feature type="compositionally biased region" description="Polar residues" evidence="1">
    <location>
        <begin position="1"/>
        <end position="11"/>
    </location>
</feature>
<evidence type="ECO:0000313" key="4">
    <source>
        <dbReference type="Proteomes" id="UP001209854"/>
    </source>
</evidence>
<evidence type="ECO:0000259" key="2">
    <source>
        <dbReference type="Pfam" id="PF04927"/>
    </source>
</evidence>
<dbReference type="Gene3D" id="6.10.110.10">
    <property type="match status" value="1"/>
</dbReference>
<keyword evidence="4" id="KW-1185">Reference proteome</keyword>
<dbReference type="Pfam" id="PF04927">
    <property type="entry name" value="SMP"/>
    <property type="match status" value="1"/>
</dbReference>
<sequence>MAKSKTSTPMTPSAAARIQSSEAKANGGKVSSDSFAARAQGAAARNEGKSKK</sequence>
<reference evidence="3 4" key="1">
    <citation type="submission" date="2022-10" db="EMBL/GenBank/DDBJ databases">
        <title>High-quality genome sequences of two octocoral-associated bacteria, Endozoicomonas euniceicola EF212 and Endozoicomonas gorgoniicola PS125.</title>
        <authorList>
            <person name="Chiou Y.-J."/>
            <person name="Chen Y.-H."/>
        </authorList>
    </citation>
    <scope>NUCLEOTIDE SEQUENCE [LARGE SCALE GENOMIC DNA]</scope>
    <source>
        <strain evidence="3 4">PS125</strain>
    </source>
</reference>
<dbReference type="InterPro" id="IPR007011">
    <property type="entry name" value="LEA_SMP_dom"/>
</dbReference>
<evidence type="ECO:0000256" key="1">
    <source>
        <dbReference type="SAM" id="MobiDB-lite"/>
    </source>
</evidence>